<keyword evidence="6" id="KW-0472">Membrane</keyword>
<dbReference type="STRING" id="648757.Rvan_0184"/>
<evidence type="ECO:0000313" key="8">
    <source>
        <dbReference type="Proteomes" id="UP000001399"/>
    </source>
</evidence>
<evidence type="ECO:0000256" key="1">
    <source>
        <dbReference type="ARBA" id="ARBA00004370"/>
    </source>
</evidence>
<dbReference type="KEGG" id="rva:Rvan_0184"/>
<dbReference type="Proteomes" id="UP000001399">
    <property type="component" value="Chromosome"/>
</dbReference>
<evidence type="ECO:0000256" key="6">
    <source>
        <dbReference type="ARBA" id="ARBA00023136"/>
    </source>
</evidence>
<keyword evidence="5" id="KW-0249">Electron transport</keyword>
<dbReference type="eggNOG" id="ENOG5032RJS">
    <property type="taxonomic scope" value="Bacteria"/>
</dbReference>
<evidence type="ECO:0000256" key="2">
    <source>
        <dbReference type="ARBA" id="ARBA00022448"/>
    </source>
</evidence>
<dbReference type="Pfam" id="PF04800">
    <property type="entry name" value="NDUS4"/>
    <property type="match status" value="1"/>
</dbReference>
<evidence type="ECO:0000313" key="7">
    <source>
        <dbReference type="EMBL" id="ADP69474.1"/>
    </source>
</evidence>
<dbReference type="AlphaFoldDB" id="E3I6B3"/>
<evidence type="ECO:0000256" key="3">
    <source>
        <dbReference type="ARBA" id="ARBA00022660"/>
    </source>
</evidence>
<proteinExistence type="predicted"/>
<dbReference type="GO" id="GO:0016020">
    <property type="term" value="C:membrane"/>
    <property type="evidence" value="ECO:0007669"/>
    <property type="project" value="UniProtKB-SubCell"/>
</dbReference>
<name>E3I6B3_RHOVT</name>
<dbReference type="InterPro" id="IPR006885">
    <property type="entry name" value="NADH_UbQ_FeS_4_mit-like"/>
</dbReference>
<protein>
    <submittedName>
        <fullName evidence="7">ETC complex I subunit conserved region</fullName>
    </submittedName>
</protein>
<dbReference type="HOGENOM" id="CLU_077196_4_1_5"/>
<dbReference type="PANTHER" id="PTHR12219">
    <property type="entry name" value="NADH-UBIQUINONE OXIDOREDUCTASE"/>
    <property type="match status" value="1"/>
</dbReference>
<dbReference type="PANTHER" id="PTHR12219:SF8">
    <property type="entry name" value="NADH DEHYDROGENASE [UBIQUINONE] IRON-SULFUR PROTEIN 4, MITOCHONDRIAL"/>
    <property type="match status" value="1"/>
</dbReference>
<sequence length="103" mass="11890">MHMIARIYKPAKTAMQSGLAKAKDWVLDYEPATAREIEPLMGWTSSNDMLSQVRLFFETKEEAVDYAKKNAIPYRVFEPNPRAAIKKSYADNFKYGRIGSWTH</sequence>
<dbReference type="EMBL" id="CP002292">
    <property type="protein sequence ID" value="ADP69474.1"/>
    <property type="molecule type" value="Genomic_DNA"/>
</dbReference>
<keyword evidence="2" id="KW-0813">Transport</keyword>
<keyword evidence="3" id="KW-0679">Respiratory chain</keyword>
<evidence type="ECO:0000256" key="4">
    <source>
        <dbReference type="ARBA" id="ARBA00022946"/>
    </source>
</evidence>
<dbReference type="GO" id="GO:0022900">
    <property type="term" value="P:electron transport chain"/>
    <property type="evidence" value="ECO:0007669"/>
    <property type="project" value="InterPro"/>
</dbReference>
<keyword evidence="8" id="KW-1185">Reference proteome</keyword>
<gene>
    <name evidence="7" type="ordered locus">Rvan_0184</name>
</gene>
<dbReference type="Gene3D" id="3.30.160.190">
    <property type="entry name" value="atu1810 like domain"/>
    <property type="match status" value="1"/>
</dbReference>
<keyword evidence="4" id="KW-0809">Transit peptide</keyword>
<reference evidence="8" key="1">
    <citation type="journal article" date="2011" name="J. Bacteriol.">
        <title>Genome sequences of eight morphologically diverse alphaproteobacteria.</title>
        <authorList>
            <consortium name="US DOE Joint Genome Institute"/>
            <person name="Brown P.J."/>
            <person name="Kysela D.T."/>
            <person name="Buechlein A."/>
            <person name="Hemmerich C."/>
            <person name="Brun Y.V."/>
        </authorList>
    </citation>
    <scope>NUCLEOTIDE SEQUENCE [LARGE SCALE GENOMIC DNA]</scope>
    <source>
        <strain evidence="8">ATCC 17100 / ATH 3.1.1 / DSM 162 / LMG 4299</strain>
    </source>
</reference>
<dbReference type="InterPro" id="IPR038532">
    <property type="entry name" value="NDUFS4-like_sf"/>
</dbReference>
<comment type="subcellular location">
    <subcellularLocation>
        <location evidence="1">Membrane</location>
    </subcellularLocation>
</comment>
<accession>E3I6B3</accession>
<evidence type="ECO:0000256" key="5">
    <source>
        <dbReference type="ARBA" id="ARBA00022982"/>
    </source>
</evidence>
<organism evidence="7 8">
    <name type="scientific">Rhodomicrobium vannielii (strain ATCC 17100 / DSM 162 / LMG 4299 / NCIMB 10020 / ATH 3.1.1)</name>
    <dbReference type="NCBI Taxonomy" id="648757"/>
    <lineage>
        <taxon>Bacteria</taxon>
        <taxon>Pseudomonadati</taxon>
        <taxon>Pseudomonadota</taxon>
        <taxon>Alphaproteobacteria</taxon>
        <taxon>Hyphomicrobiales</taxon>
        <taxon>Hyphomicrobiaceae</taxon>
        <taxon>Rhodomicrobium</taxon>
    </lineage>
</organism>